<dbReference type="EMBL" id="FNUY01000002">
    <property type="protein sequence ID" value="SEF80140.1"/>
    <property type="molecule type" value="Genomic_DNA"/>
</dbReference>
<keyword evidence="3" id="KW-0325">Glycoprotein</keyword>
<evidence type="ECO:0000256" key="2">
    <source>
        <dbReference type="ARBA" id="ARBA00022737"/>
    </source>
</evidence>
<sequence>METPPSRQRPDGGRVADYLPWLKDSFGLLYAEGSKRSKMMPDSWHGGQVLALHELIVALGGRRYRVERPFGSWPENSGFVTDVAIDPRGHVFVMLRHDPLTQSNDPRIVELSPDGAYLRGWGGTTIADSHMLTLDAAGRVLAVDRDMHEVIIFSAGGERLSGLGKRGEPLSPFNHPTDVHVSAWGEIYVCDGYAASRVHRFSADGVLLGGWGSHGSDDGQFGWPHAIWTFADGRVVVVDRTLNRVQVFDREGRHLQSWGDFYQPVALWGDAEGNAYVTDMVPSLQKIGPNGERLGRCRPFLNGAHGIFGTPEGDILLAETNPSRITRLRLLG</sequence>
<dbReference type="PANTHER" id="PTHR10680">
    <property type="entry name" value="PEPTIDYL-GLYCINE ALPHA-AMIDATING MONOOXYGENASE"/>
    <property type="match status" value="1"/>
</dbReference>
<keyword evidence="6" id="KW-1185">Reference proteome</keyword>
<gene>
    <name evidence="5" type="ORF">SAMN04488115_10281</name>
</gene>
<dbReference type="Proteomes" id="UP000236743">
    <property type="component" value="Unassembled WGS sequence"/>
</dbReference>
<dbReference type="AlphaFoldDB" id="A0A1H5UYV4"/>
<accession>A0A1H5UYV4</accession>
<dbReference type="InterPro" id="IPR011042">
    <property type="entry name" value="6-blade_b-propeller_TolB-like"/>
</dbReference>
<dbReference type="SUPFAM" id="SSF101898">
    <property type="entry name" value="NHL repeat"/>
    <property type="match status" value="1"/>
</dbReference>
<dbReference type="PROSITE" id="PS51125">
    <property type="entry name" value="NHL"/>
    <property type="match status" value="1"/>
</dbReference>
<keyword evidence="1" id="KW-0732">Signal</keyword>
<dbReference type="Gene3D" id="2.120.10.30">
    <property type="entry name" value="TolB, C-terminal domain"/>
    <property type="match status" value="1"/>
</dbReference>
<dbReference type="InterPro" id="IPR001258">
    <property type="entry name" value="NHL_repeat"/>
</dbReference>
<evidence type="ECO:0000313" key="5">
    <source>
        <dbReference type="EMBL" id="SEF80140.1"/>
    </source>
</evidence>
<keyword evidence="5" id="KW-0560">Oxidoreductase</keyword>
<dbReference type="GO" id="GO:0004497">
    <property type="term" value="F:monooxygenase activity"/>
    <property type="evidence" value="ECO:0007669"/>
    <property type="project" value="UniProtKB-KW"/>
</dbReference>
<evidence type="ECO:0000256" key="3">
    <source>
        <dbReference type="ARBA" id="ARBA00023180"/>
    </source>
</evidence>
<evidence type="ECO:0000313" key="6">
    <source>
        <dbReference type="Proteomes" id="UP000236743"/>
    </source>
</evidence>
<dbReference type="RefSeq" id="WP_200827928.1">
    <property type="nucleotide sequence ID" value="NZ_FNUY01000002.1"/>
</dbReference>
<reference evidence="5 6" key="1">
    <citation type="submission" date="2016-10" db="EMBL/GenBank/DDBJ databases">
        <authorList>
            <person name="de Groot N.N."/>
        </authorList>
    </citation>
    <scope>NUCLEOTIDE SEQUENCE [LARGE SCALE GENOMIC DNA]</scope>
    <source>
        <strain evidence="5 6">DSM 26656</strain>
    </source>
</reference>
<evidence type="ECO:0000256" key="4">
    <source>
        <dbReference type="PROSITE-ProRule" id="PRU00504"/>
    </source>
</evidence>
<proteinExistence type="predicted"/>
<organism evidence="5 6">
    <name type="scientific">Bosea lathyri</name>
    <dbReference type="NCBI Taxonomy" id="1036778"/>
    <lineage>
        <taxon>Bacteria</taxon>
        <taxon>Pseudomonadati</taxon>
        <taxon>Pseudomonadota</taxon>
        <taxon>Alphaproteobacteria</taxon>
        <taxon>Hyphomicrobiales</taxon>
        <taxon>Boseaceae</taxon>
        <taxon>Bosea</taxon>
    </lineage>
</organism>
<evidence type="ECO:0000256" key="1">
    <source>
        <dbReference type="ARBA" id="ARBA00022729"/>
    </source>
</evidence>
<protein>
    <submittedName>
        <fullName evidence="5">Peptidylglycine monooxygenase</fullName>
    </submittedName>
</protein>
<keyword evidence="5" id="KW-0503">Monooxygenase</keyword>
<keyword evidence="2" id="KW-0677">Repeat</keyword>
<feature type="repeat" description="NHL" evidence="4">
    <location>
        <begin position="212"/>
        <end position="251"/>
    </location>
</feature>
<name>A0A1H5UYV4_9HYPH</name>